<protein>
    <submittedName>
        <fullName evidence="1">Uncharacterized protein</fullName>
    </submittedName>
</protein>
<organism evidence="1 2">
    <name type="scientific">Peptoanaerobacter stomatis</name>
    <dbReference type="NCBI Taxonomy" id="796937"/>
    <lineage>
        <taxon>Bacteria</taxon>
        <taxon>Bacillati</taxon>
        <taxon>Bacillota</taxon>
        <taxon>Clostridia</taxon>
        <taxon>Peptostreptococcales</taxon>
        <taxon>Filifactoraceae</taxon>
        <taxon>Peptoanaerobacter</taxon>
    </lineage>
</organism>
<dbReference type="EMBL" id="ALNK01000022">
    <property type="protein sequence ID" value="EJU22467.1"/>
    <property type="molecule type" value="Genomic_DNA"/>
</dbReference>
<gene>
    <name evidence="1" type="ORF">HMPREF1143_0423</name>
</gene>
<evidence type="ECO:0000313" key="2">
    <source>
        <dbReference type="Proteomes" id="UP000005244"/>
    </source>
</evidence>
<dbReference type="AlphaFoldDB" id="J5WJR2"/>
<reference evidence="1 2" key="1">
    <citation type="submission" date="2012-07" db="EMBL/GenBank/DDBJ databases">
        <authorList>
            <person name="Durkin A.S."/>
            <person name="McCorrison J."/>
            <person name="Torralba M."/>
            <person name="Gillis M."/>
            <person name="Methe B."/>
            <person name="Sutton G."/>
            <person name="Nelson K.E."/>
        </authorList>
    </citation>
    <scope>NUCLEOTIDE SEQUENCE [LARGE SCALE GENOMIC DNA]</scope>
    <source>
        <strain evidence="1 2">OBRC8</strain>
    </source>
</reference>
<proteinExistence type="predicted"/>
<accession>J5WJR2</accession>
<sequence>MSRDLLKRCHVLVVCGKEIDEGVKNEIAIAQRLKITATTLEGIMTIKKQGQDANEEH</sequence>
<keyword evidence="2" id="KW-1185">Reference proteome</keyword>
<name>J5WJR2_9FIRM</name>
<evidence type="ECO:0000313" key="1">
    <source>
        <dbReference type="EMBL" id="EJU22467.1"/>
    </source>
</evidence>
<dbReference type="Proteomes" id="UP000005244">
    <property type="component" value="Unassembled WGS sequence"/>
</dbReference>
<comment type="caution">
    <text evidence="1">The sequence shown here is derived from an EMBL/GenBank/DDBJ whole genome shotgun (WGS) entry which is preliminary data.</text>
</comment>